<comment type="caution">
    <text evidence="17">The sequence shown here is derived from an EMBL/GenBank/DDBJ whole genome shotgun (WGS) entry which is preliminary data.</text>
</comment>
<dbReference type="SMART" id="SM00409">
    <property type="entry name" value="IG"/>
    <property type="match status" value="10"/>
</dbReference>
<feature type="domain" description="Ig-like" evidence="15">
    <location>
        <begin position="362"/>
        <end position="486"/>
    </location>
</feature>
<feature type="region of interest" description="Disordered" evidence="13">
    <location>
        <begin position="2048"/>
        <end position="2079"/>
    </location>
</feature>
<evidence type="ECO:0000256" key="2">
    <source>
        <dbReference type="ARBA" id="ARBA00022692"/>
    </source>
</evidence>
<dbReference type="InterPro" id="IPR013098">
    <property type="entry name" value="Ig_I-set"/>
</dbReference>
<feature type="domain" description="Fibronectin type-III" evidence="16">
    <location>
        <begin position="1384"/>
        <end position="1488"/>
    </location>
</feature>
<keyword evidence="2 14" id="KW-0812">Transmembrane</keyword>
<feature type="domain" description="Fibronectin type-III" evidence="16">
    <location>
        <begin position="1691"/>
        <end position="1785"/>
    </location>
</feature>
<sequence length="2171" mass="236479">MSFRPNVFTLSMKSSSLCWGSTGSSARVVETSDTLAIDGPHFIMEPPAWLEFTNQTGATVWCAAAGHPQPTVMWMAASEMSTSSSTTSVAEIAGLRRLANSAGHNVSLIFPPFAATAYRPDVHSTAYRCRASSPAGTILSREMRLRSVLVQSYETQAVAGSAVKGGIAVLRCAIPPAIKNDIKVTAWIQEFTGLTIFPSLQGDGKHHMLPGSGDLYLYGVDKSDIRAAYRCRTQHRLHAAGFHQQLSANTATIAVSEPSSVVGPTVNVKTSSIQVTLNENIAIPCVAQGYPIPEIRWYRLESDGPPTPMEESTASFGVLVLENVQPEDEATYRCTAANSVGQSLPYDVRLEVVEPLKAKLRPDKAVLRINQGQTAQIECSFQLDLQNHHYRNTNGLAGHSSTVRPIIKWLKDGLIVTTSTVVADTNPSSSSKYQQSAVLISRASTSGQQEQIWSLRISNFQRADEGIYQCFVYTDKESAQSSVRLLLGGTLRNITLISRAGSIILSHRILEAAPQMVHTFNEQTLVPGPFVTLRCTAIGNPPPDITWLLDKQPLSFQQQQQQLIHSARISQSQIVSAGGETTGHLNISSAQVEDGGEYTCVAKNPAGEASHSSRLNIYGLPYIRNMPKMTSVADADVSIKCPVAGYPIMEISWSRGEEILRSGNKYTLDHQTGILVIKSVSQAGDKGVYTCTVRDRQGHTARRDFTLDVVVKRLSSNVGIVAPKMTPFQQTDPSGLKLGERLTLTCAVTKGDLPLSFSWTVNDRPISSASGAVKTVQIDPYTNLLSVDSLQPTHSGNYTCSVDNLAITTTSASHTRQHQSQLVLIQGPTFKVKRGKNEIDDCVSCKIKAARYVHAVPPRMDAFGHREEEQILKQGIRTRLLCGVSQGDKPLEFSWTKDGYPVLFGSGEGAGLPAVNVREVDADSSALTFTNLSAIHSGRYECVARNAAGVARQSTRLFVQVPPFWIVEPRDVSVLAGQPLTVHCQADGYPKPNVTWTWTPNTAFLGSSSSSNQETTASHVLTNRTSPAFLRVMENGTLIIRSARKSLQGRYSCRAVNRIGQDLIATISITVHVGPRFRDSLSRLAVKRDAQASLHCRVEGDVPLHLAWRRSSSSTSLLSSNYRLRIQEKEAPPSGLVSTLTIIGTQVEDTGIYICIASNSHGQVERDFQLTVLEPPEQPRHLQVQETSSRRVTLSWLAPSSANTYNPLIAYIVQYRESKHGGTWQETDNLSAYSTNYSLEGLQPSTSYQARIVAETSAGRGPPSDPVVITTYGEPPGTCPSDLRAVPVSSSSIRLTWTAINGNSWHSNLIGYHLGFRQDNAMSYNFTTVPLMDQQSNGQLELTLSQLRKATKFLIVVRAFNRYGEGPLSAPSSAVTFEDVPSAGPQSLRCSTSSWQSIEVTWQAPPASEQNGIIQHYRLHYEIMAPPPLTVEAVVSAASAPQMKTVDGIYATLTGLSAHSAYRIRIEAVTRIGAGPFSASVTCLTDEAVPKAPADVKAFSSGTNSADICWAIPAQTNGQILHYTVNIKAGGHGTSNSNVQRHTVPGSQTYYQVDALHTSSTQPAFFEIWVTATNRAGIGDKSKIIRFSPNYKANNLAVCSFGRRVVQLWRSSIDLPCHVVGNPVQLNWTYNGKLMEHKSTDDQKEFTGKNKTNGYTSLTDLKRSDTGNYTCSVTTGFVIDSITYQLIVLVPPAPPVLHVFQTNAQQIQMQWKVEDDGGSPVRGFLLHWRLAEGGDWEERELDRLATSTQLDNLRCGTRYQIYVTSHNAVGTSGPSNSMTARTKGDAPLVPSSTSAALSANSSHITVFLNGWQERGCPIRSFGVDFKMDGEAYWTTVSEDIQNLSVIFIEDVQPSTAYHLKVRAKTSAGIVTVEYDLVTLDHMGIAPTPDRINRAGRQLLPPTSSNNSMDSGHVILPWWLIGAVSAVGTASLLGLVVACSCLYKTRSESRRLVASALPSESTLAEGMNNANNTRNKSHKSGSTPADRNSSKRSSTYELQSYSGDQHDDIYPYATFELHRDHHPRSPVKMLDNPPVSAITKEASYYSSSTEFSPITGELSQRGGLQDKQHQRPSHPVPKKSVPLLRLVDQSNLWSGLQYNPKDQMTVSSAGWTANPFVTSESTLSDIGRTGIVHRPKASRNGGPPQAPNSSNSIKQGHQQHSESSPLDHSIAV</sequence>
<dbReference type="GO" id="GO:0007399">
    <property type="term" value="P:nervous system development"/>
    <property type="evidence" value="ECO:0007669"/>
    <property type="project" value="UniProtKB-KW"/>
</dbReference>
<dbReference type="InterPro" id="IPR003599">
    <property type="entry name" value="Ig_sub"/>
</dbReference>
<feature type="region of interest" description="Disordered" evidence="13">
    <location>
        <begin position="1953"/>
        <end position="2004"/>
    </location>
</feature>
<feature type="domain" description="Ig-like" evidence="15">
    <location>
        <begin position="858"/>
        <end position="958"/>
    </location>
</feature>
<evidence type="ECO:0000256" key="5">
    <source>
        <dbReference type="ARBA" id="ARBA00022889"/>
    </source>
</evidence>
<dbReference type="SUPFAM" id="SSF48726">
    <property type="entry name" value="Immunoglobulin"/>
    <property type="match status" value="10"/>
</dbReference>
<dbReference type="InterPro" id="IPR013106">
    <property type="entry name" value="Ig_V-set"/>
</dbReference>
<keyword evidence="10" id="KW-1015">Disulfide bond</keyword>
<dbReference type="GO" id="GO:0045202">
    <property type="term" value="C:synapse"/>
    <property type="evidence" value="ECO:0007669"/>
    <property type="project" value="UniProtKB-SubCell"/>
</dbReference>
<evidence type="ECO:0000256" key="1">
    <source>
        <dbReference type="ARBA" id="ARBA00004167"/>
    </source>
</evidence>
<dbReference type="Pfam" id="PF00041">
    <property type="entry name" value="fn3"/>
    <property type="match status" value="5"/>
</dbReference>
<dbReference type="FunFam" id="2.60.40.10:FF:000028">
    <property type="entry name" value="Neuronal cell adhesion molecule"/>
    <property type="match status" value="1"/>
</dbReference>
<feature type="compositionally biased region" description="Polar residues" evidence="13">
    <location>
        <begin position="2146"/>
        <end position="2165"/>
    </location>
</feature>
<name>A0A164UAP3_9CRUS</name>
<keyword evidence="3" id="KW-0732">Signal</keyword>
<dbReference type="SUPFAM" id="SSF49265">
    <property type="entry name" value="Fibronectin type III"/>
    <property type="match status" value="4"/>
</dbReference>
<keyword evidence="11" id="KW-0393">Immunoglobulin domain</keyword>
<keyword evidence="7 14" id="KW-1133">Transmembrane helix</keyword>
<comment type="subcellular location">
    <subcellularLocation>
        <location evidence="1">Membrane</location>
        <topology evidence="1">Single-pass membrane protein</topology>
    </subcellularLocation>
    <subcellularLocation>
        <location evidence="12">Synapse</location>
    </subcellularLocation>
</comment>
<evidence type="ECO:0000256" key="4">
    <source>
        <dbReference type="ARBA" id="ARBA00022737"/>
    </source>
</evidence>
<evidence type="ECO:0000313" key="17">
    <source>
        <dbReference type="EMBL" id="KZS11195.1"/>
    </source>
</evidence>
<evidence type="ECO:0000256" key="11">
    <source>
        <dbReference type="ARBA" id="ARBA00023319"/>
    </source>
</evidence>
<dbReference type="PANTHER" id="PTHR13817:SF166">
    <property type="entry name" value="NEURONAL IGCAM-RELATED"/>
    <property type="match status" value="1"/>
</dbReference>
<evidence type="ECO:0000256" key="12">
    <source>
        <dbReference type="ARBA" id="ARBA00034103"/>
    </source>
</evidence>
<feature type="domain" description="Ig-like" evidence="15">
    <location>
        <begin position="1589"/>
        <end position="1683"/>
    </location>
</feature>
<dbReference type="Gene3D" id="2.60.40.10">
    <property type="entry name" value="Immunoglobulins"/>
    <property type="match status" value="17"/>
</dbReference>
<dbReference type="InterPro" id="IPR003961">
    <property type="entry name" value="FN3_dom"/>
</dbReference>
<dbReference type="InterPro" id="IPR050964">
    <property type="entry name" value="Striated_Muscle_Regulatory"/>
</dbReference>
<dbReference type="OrthoDB" id="5969272at2759"/>
<feature type="domain" description="Ig-like" evidence="15">
    <location>
        <begin position="621"/>
        <end position="706"/>
    </location>
</feature>
<evidence type="ECO:0000259" key="15">
    <source>
        <dbReference type="PROSITE" id="PS50835"/>
    </source>
</evidence>
<dbReference type="GO" id="GO:0030154">
    <property type="term" value="P:cell differentiation"/>
    <property type="evidence" value="ECO:0007669"/>
    <property type="project" value="UniProtKB-ARBA"/>
</dbReference>
<feature type="domain" description="Ig-like" evidence="15">
    <location>
        <begin position="264"/>
        <end position="345"/>
    </location>
</feature>
<dbReference type="SMART" id="SM00408">
    <property type="entry name" value="IGc2"/>
    <property type="match status" value="9"/>
</dbReference>
<dbReference type="STRING" id="35525.A0A164UAP3"/>
<keyword evidence="18" id="KW-1185">Reference proteome</keyword>
<feature type="domain" description="Ig-like" evidence="15">
    <location>
        <begin position="1075"/>
        <end position="1171"/>
    </location>
</feature>
<dbReference type="PROSITE" id="PS50853">
    <property type="entry name" value="FN3"/>
    <property type="match status" value="6"/>
</dbReference>
<dbReference type="Pfam" id="PF07679">
    <property type="entry name" value="I-set"/>
    <property type="match status" value="2"/>
</dbReference>
<dbReference type="GO" id="GO:0016020">
    <property type="term" value="C:membrane"/>
    <property type="evidence" value="ECO:0007669"/>
    <property type="project" value="UniProtKB-SubCell"/>
</dbReference>
<dbReference type="SMART" id="SM00060">
    <property type="entry name" value="FN3"/>
    <property type="match status" value="7"/>
</dbReference>
<feature type="domain" description="Ig-like" evidence="15">
    <location>
        <begin position="40"/>
        <end position="146"/>
    </location>
</feature>
<dbReference type="InterPro" id="IPR003598">
    <property type="entry name" value="Ig_sub2"/>
</dbReference>
<dbReference type="Pfam" id="PF25059">
    <property type="entry name" value="FN3_DSCAM-DSCAML_C"/>
    <property type="match status" value="1"/>
</dbReference>
<keyword evidence="9 14" id="KW-0472">Membrane</keyword>
<gene>
    <name evidence="17" type="ORF">APZ42_023907</name>
</gene>
<feature type="domain" description="Ig-like" evidence="15">
    <location>
        <begin position="514"/>
        <end position="616"/>
    </location>
</feature>
<accession>A0A164UAP3</accession>
<evidence type="ECO:0000256" key="3">
    <source>
        <dbReference type="ARBA" id="ARBA00022729"/>
    </source>
</evidence>
<dbReference type="Proteomes" id="UP000076858">
    <property type="component" value="Unassembled WGS sequence"/>
</dbReference>
<feature type="domain" description="Fibronectin type-III" evidence="16">
    <location>
        <begin position="1279"/>
        <end position="1379"/>
    </location>
</feature>
<evidence type="ECO:0000256" key="14">
    <source>
        <dbReference type="SAM" id="Phobius"/>
    </source>
</evidence>
<dbReference type="GO" id="GO:0009653">
    <property type="term" value="P:anatomical structure morphogenesis"/>
    <property type="evidence" value="ECO:0007669"/>
    <property type="project" value="UniProtKB-ARBA"/>
</dbReference>
<evidence type="ECO:0000256" key="9">
    <source>
        <dbReference type="ARBA" id="ARBA00023136"/>
    </source>
</evidence>
<evidence type="ECO:0000313" key="18">
    <source>
        <dbReference type="Proteomes" id="UP000076858"/>
    </source>
</evidence>
<dbReference type="CDD" id="cd20956">
    <property type="entry name" value="IgI_4_Dscam"/>
    <property type="match status" value="1"/>
</dbReference>
<evidence type="ECO:0000256" key="7">
    <source>
        <dbReference type="ARBA" id="ARBA00022989"/>
    </source>
</evidence>
<evidence type="ECO:0000256" key="13">
    <source>
        <dbReference type="SAM" id="MobiDB-lite"/>
    </source>
</evidence>
<feature type="domain" description="Ig-like" evidence="15">
    <location>
        <begin position="962"/>
        <end position="1070"/>
    </location>
</feature>
<dbReference type="PROSITE" id="PS50835">
    <property type="entry name" value="IG_LIKE"/>
    <property type="match status" value="10"/>
</dbReference>
<keyword evidence="4" id="KW-0677">Repeat</keyword>
<proteinExistence type="predicted"/>
<dbReference type="Pfam" id="PF13927">
    <property type="entry name" value="Ig_3"/>
    <property type="match status" value="6"/>
</dbReference>
<dbReference type="InterPro" id="IPR036179">
    <property type="entry name" value="Ig-like_dom_sf"/>
</dbReference>
<feature type="domain" description="Ig-like" evidence="15">
    <location>
        <begin position="723"/>
        <end position="813"/>
    </location>
</feature>
<evidence type="ECO:0000256" key="8">
    <source>
        <dbReference type="ARBA" id="ARBA00023018"/>
    </source>
</evidence>
<dbReference type="InterPro" id="IPR007110">
    <property type="entry name" value="Ig-like_dom"/>
</dbReference>
<evidence type="ECO:0000256" key="10">
    <source>
        <dbReference type="ARBA" id="ARBA00023157"/>
    </source>
</evidence>
<dbReference type="EMBL" id="LRGB01001581">
    <property type="protein sequence ID" value="KZS11195.1"/>
    <property type="molecule type" value="Genomic_DNA"/>
</dbReference>
<evidence type="ECO:0000256" key="6">
    <source>
        <dbReference type="ARBA" id="ARBA00022902"/>
    </source>
</evidence>
<dbReference type="InterPro" id="IPR056754">
    <property type="entry name" value="DSCAM/DSCAML_C"/>
</dbReference>
<keyword evidence="8" id="KW-0770">Synapse</keyword>
<dbReference type="CDD" id="cd00096">
    <property type="entry name" value="Ig"/>
    <property type="match status" value="1"/>
</dbReference>
<feature type="domain" description="Fibronectin type-III" evidence="16">
    <location>
        <begin position="1492"/>
        <end position="1592"/>
    </location>
</feature>
<dbReference type="PANTHER" id="PTHR13817">
    <property type="entry name" value="TITIN"/>
    <property type="match status" value="1"/>
</dbReference>
<reference evidence="17 18" key="1">
    <citation type="submission" date="2016-03" db="EMBL/GenBank/DDBJ databases">
        <title>EvidentialGene: Evidence-directed Construction of Genes on Genomes.</title>
        <authorList>
            <person name="Gilbert D.G."/>
            <person name="Choi J.-H."/>
            <person name="Mockaitis K."/>
            <person name="Colbourne J."/>
            <person name="Pfrender M."/>
        </authorList>
    </citation>
    <scope>NUCLEOTIDE SEQUENCE [LARGE SCALE GENOMIC DNA]</scope>
    <source>
        <strain evidence="17 18">Xinb3</strain>
        <tissue evidence="17">Complete organism</tissue>
    </source>
</reference>
<feature type="region of interest" description="Disordered" evidence="13">
    <location>
        <begin position="2121"/>
        <end position="2171"/>
    </location>
</feature>
<organism evidence="17 18">
    <name type="scientific">Daphnia magna</name>
    <dbReference type="NCBI Taxonomy" id="35525"/>
    <lineage>
        <taxon>Eukaryota</taxon>
        <taxon>Metazoa</taxon>
        <taxon>Ecdysozoa</taxon>
        <taxon>Arthropoda</taxon>
        <taxon>Crustacea</taxon>
        <taxon>Branchiopoda</taxon>
        <taxon>Diplostraca</taxon>
        <taxon>Cladocera</taxon>
        <taxon>Anomopoda</taxon>
        <taxon>Daphniidae</taxon>
        <taxon>Daphnia</taxon>
    </lineage>
</organism>
<dbReference type="GO" id="GO:0007155">
    <property type="term" value="P:cell adhesion"/>
    <property type="evidence" value="ECO:0007669"/>
    <property type="project" value="UniProtKB-KW"/>
</dbReference>
<dbReference type="InterPro" id="IPR036116">
    <property type="entry name" value="FN3_sf"/>
</dbReference>
<feature type="compositionally biased region" description="Polar residues" evidence="13">
    <location>
        <begin position="1957"/>
        <end position="2002"/>
    </location>
</feature>
<dbReference type="CDD" id="cd00063">
    <property type="entry name" value="FN3"/>
    <property type="match status" value="6"/>
</dbReference>
<keyword evidence="6" id="KW-0524">Neurogenesis</keyword>
<dbReference type="FunFam" id="2.60.40.10:FF:000017">
    <property type="entry name" value="Down syndrome cell adhesion molecule b"/>
    <property type="match status" value="2"/>
</dbReference>
<dbReference type="FunFam" id="2.60.40.10:FF:000104">
    <property type="entry name" value="Down syndrome cell adhesion molecule b"/>
    <property type="match status" value="1"/>
</dbReference>
<feature type="domain" description="Fibronectin type-III" evidence="16">
    <location>
        <begin position="1789"/>
        <end position="1887"/>
    </location>
</feature>
<keyword evidence="5" id="KW-0130">Cell adhesion</keyword>
<feature type="domain" description="Fibronectin type-III" evidence="16">
    <location>
        <begin position="1178"/>
        <end position="1274"/>
    </location>
</feature>
<feature type="transmembrane region" description="Helical" evidence="14">
    <location>
        <begin position="1915"/>
        <end position="1942"/>
    </location>
</feature>
<protein>
    <submittedName>
        <fullName evidence="17">Down syndrome cell adhesion molecule 1-like protein</fullName>
    </submittedName>
</protein>
<dbReference type="SMART" id="SM00406">
    <property type="entry name" value="IGv"/>
    <property type="match status" value="5"/>
</dbReference>
<dbReference type="InterPro" id="IPR013783">
    <property type="entry name" value="Ig-like_fold"/>
</dbReference>
<evidence type="ECO:0000259" key="16">
    <source>
        <dbReference type="PROSITE" id="PS50853"/>
    </source>
</evidence>